<evidence type="ECO:0000313" key="3">
    <source>
        <dbReference type="EMBL" id="MDN4475101.1"/>
    </source>
</evidence>
<accession>A0ABT8G7K1</accession>
<evidence type="ECO:0000256" key="2">
    <source>
        <dbReference type="SAM" id="SignalP"/>
    </source>
</evidence>
<reference evidence="3" key="1">
    <citation type="submission" date="2023-06" db="EMBL/GenBank/DDBJ databases">
        <title>Sysu t00192.</title>
        <authorList>
            <person name="Gao L."/>
            <person name="Fang B.-Z."/>
            <person name="Li W.-J."/>
        </authorList>
    </citation>
    <scope>NUCLEOTIDE SEQUENCE</scope>
    <source>
        <strain evidence="3">SYSU T00192</strain>
    </source>
</reference>
<dbReference type="EMBL" id="JAUHPW010000002">
    <property type="protein sequence ID" value="MDN4475101.1"/>
    <property type="molecule type" value="Genomic_DNA"/>
</dbReference>
<name>A0ABT8G7K1_9MICO</name>
<gene>
    <name evidence="3" type="ORF">QQX09_04420</name>
</gene>
<protein>
    <submittedName>
        <fullName evidence="3">Uncharacterized protein</fullName>
    </submittedName>
</protein>
<keyword evidence="4" id="KW-1185">Reference proteome</keyword>
<feature type="compositionally biased region" description="Low complexity" evidence="1">
    <location>
        <begin position="25"/>
        <end position="45"/>
    </location>
</feature>
<dbReference type="Proteomes" id="UP001172728">
    <property type="component" value="Unassembled WGS sequence"/>
</dbReference>
<proteinExistence type="predicted"/>
<evidence type="ECO:0000256" key="1">
    <source>
        <dbReference type="SAM" id="MobiDB-lite"/>
    </source>
</evidence>
<comment type="caution">
    <text evidence="3">The sequence shown here is derived from an EMBL/GenBank/DDBJ whole genome shotgun (WGS) entry which is preliminary data.</text>
</comment>
<feature type="region of interest" description="Disordered" evidence="1">
    <location>
        <begin position="25"/>
        <end position="84"/>
    </location>
</feature>
<evidence type="ECO:0000313" key="4">
    <source>
        <dbReference type="Proteomes" id="UP001172728"/>
    </source>
</evidence>
<organism evidence="3 4">
    <name type="scientific">Demequina litoralis</name>
    <dbReference type="NCBI Taxonomy" id="3051660"/>
    <lineage>
        <taxon>Bacteria</taxon>
        <taxon>Bacillati</taxon>
        <taxon>Actinomycetota</taxon>
        <taxon>Actinomycetes</taxon>
        <taxon>Micrococcales</taxon>
        <taxon>Demequinaceae</taxon>
        <taxon>Demequina</taxon>
    </lineage>
</organism>
<feature type="signal peptide" evidence="2">
    <location>
        <begin position="1"/>
        <end position="28"/>
    </location>
</feature>
<feature type="chain" id="PRO_5045841643" evidence="2">
    <location>
        <begin position="29"/>
        <end position="84"/>
    </location>
</feature>
<keyword evidence="2" id="KW-0732">Signal</keyword>
<sequence length="84" mass="8454">MNRTPTRLAVTVLAAGALLLGAGSAAGAAPRAALSSEDDAPATAPADRDDRPHRLGPPADLPAVMPSQDVTVRKGRDDEDDAAA</sequence>
<dbReference type="RefSeq" id="WP_301131548.1">
    <property type="nucleotide sequence ID" value="NZ_JAUHPW010000002.1"/>
</dbReference>